<keyword evidence="3" id="KW-0812">Transmembrane</keyword>
<evidence type="ECO:0000313" key="12">
    <source>
        <dbReference type="EMBL" id="CAB4307271.1"/>
    </source>
</evidence>
<keyword evidence="8" id="KW-0675">Receptor</keyword>
<reference evidence="14" key="1">
    <citation type="journal article" date="2020" name="Genome Biol.">
        <title>Gamete binning: chromosome-level and haplotype-resolved genome assembly enabled by high-throughput single-cell sequencing of gamete genomes.</title>
        <authorList>
            <person name="Campoy J.A."/>
            <person name="Sun H."/>
            <person name="Goel M."/>
            <person name="Jiao W.-B."/>
            <person name="Folz-Donahue K."/>
            <person name="Wang N."/>
            <person name="Rubio M."/>
            <person name="Liu C."/>
            <person name="Kukat C."/>
            <person name="Ruiz D."/>
            <person name="Huettel B."/>
            <person name="Schneeberger K."/>
        </authorList>
    </citation>
    <scope>NUCLEOTIDE SEQUENCE [LARGE SCALE GENOMIC DNA]</scope>
    <source>
        <strain evidence="14">cv. Rojo Pasion</strain>
    </source>
</reference>
<feature type="domain" description="Leucine-rich repeat-containing N-terminal plant-type" evidence="10">
    <location>
        <begin position="11"/>
        <end position="49"/>
    </location>
</feature>
<comment type="subcellular location">
    <subcellularLocation>
        <location evidence="1">Membrane</location>
        <topology evidence="1">Single-pass type I membrane protein</topology>
    </subcellularLocation>
</comment>
<dbReference type="EMBL" id="CAEKDK010000004">
    <property type="protein sequence ID" value="CAB4276876.1"/>
    <property type="molecule type" value="Genomic_DNA"/>
</dbReference>
<proteinExistence type="predicted"/>
<evidence type="ECO:0000313" key="11">
    <source>
        <dbReference type="EMBL" id="CAB4276876.1"/>
    </source>
</evidence>
<keyword evidence="14" id="KW-1185">Reference proteome</keyword>
<sequence length="154" mass="17895">MHFPRLKPCMDEERQPLLALKQEDLTDRSGRLSSWAGQHCCERKGISCNNKTGHVEMMNLRYTYKYTLSGFDAEWDEMEHSSFWGKPTKKMGLASSSVKPICIEEERQALVRFKQDLKVLFGRLSSWVGHDCCQWEGIMQQPYRVESICPTLKS</sequence>
<dbReference type="OrthoDB" id="1739302at2759"/>
<reference evidence="11 13" key="2">
    <citation type="submission" date="2020-05" db="EMBL/GenBank/DDBJ databases">
        <authorList>
            <person name="Campoy J."/>
            <person name="Schneeberger K."/>
            <person name="Spophaly S."/>
        </authorList>
    </citation>
    <scope>NUCLEOTIDE SEQUENCE [LARGE SCALE GENOMIC DNA]</scope>
    <source>
        <strain evidence="11">PruArmRojPasFocal</strain>
    </source>
</reference>
<dbReference type="EMBL" id="CAEKKB010000004">
    <property type="protein sequence ID" value="CAB4307271.1"/>
    <property type="molecule type" value="Genomic_DNA"/>
</dbReference>
<evidence type="ECO:0000256" key="7">
    <source>
        <dbReference type="ARBA" id="ARBA00023136"/>
    </source>
</evidence>
<evidence type="ECO:0000256" key="1">
    <source>
        <dbReference type="ARBA" id="ARBA00004479"/>
    </source>
</evidence>
<dbReference type="GO" id="GO:0016020">
    <property type="term" value="C:membrane"/>
    <property type="evidence" value="ECO:0007669"/>
    <property type="project" value="UniProtKB-SubCell"/>
</dbReference>
<evidence type="ECO:0000256" key="8">
    <source>
        <dbReference type="ARBA" id="ARBA00023170"/>
    </source>
</evidence>
<dbReference type="AlphaFoldDB" id="A0A6J5UK31"/>
<keyword evidence="7" id="KW-0472">Membrane</keyword>
<evidence type="ECO:0000256" key="5">
    <source>
        <dbReference type="ARBA" id="ARBA00022737"/>
    </source>
</evidence>
<keyword evidence="9" id="KW-0325">Glycoprotein</keyword>
<dbReference type="Gene3D" id="3.80.10.10">
    <property type="entry name" value="Ribonuclease Inhibitor"/>
    <property type="match status" value="2"/>
</dbReference>
<evidence type="ECO:0000256" key="9">
    <source>
        <dbReference type="ARBA" id="ARBA00023180"/>
    </source>
</evidence>
<keyword evidence="6" id="KW-1133">Transmembrane helix</keyword>
<dbReference type="Pfam" id="PF08263">
    <property type="entry name" value="LRRNT_2"/>
    <property type="match status" value="2"/>
</dbReference>
<keyword evidence="5" id="KW-0677">Repeat</keyword>
<dbReference type="Proteomes" id="UP000507222">
    <property type="component" value="Unassembled WGS sequence"/>
</dbReference>
<evidence type="ECO:0000256" key="4">
    <source>
        <dbReference type="ARBA" id="ARBA00022729"/>
    </source>
</evidence>
<gene>
    <name evidence="11" type="ORF">CURHAP_LOCUS26188</name>
    <name evidence="12" type="ORF">ORAREDHAP_LOCUS25841</name>
</gene>
<name>A0A6J5UK31_PRUAR</name>
<dbReference type="PANTHER" id="PTHR48063">
    <property type="entry name" value="LRR RECEPTOR-LIKE KINASE"/>
    <property type="match status" value="1"/>
</dbReference>
<evidence type="ECO:0000256" key="3">
    <source>
        <dbReference type="ARBA" id="ARBA00022692"/>
    </source>
</evidence>
<dbReference type="InterPro" id="IPR046956">
    <property type="entry name" value="RLP23-like"/>
</dbReference>
<dbReference type="Proteomes" id="UP000507245">
    <property type="component" value="Unassembled WGS sequence"/>
</dbReference>
<evidence type="ECO:0000256" key="2">
    <source>
        <dbReference type="ARBA" id="ARBA00022614"/>
    </source>
</evidence>
<keyword evidence="4" id="KW-0732">Signal</keyword>
<evidence type="ECO:0000313" key="14">
    <source>
        <dbReference type="Proteomes" id="UP000507245"/>
    </source>
</evidence>
<dbReference type="PANTHER" id="PTHR48063:SF90">
    <property type="entry name" value="OS11G0565920 PROTEIN"/>
    <property type="match status" value="1"/>
</dbReference>
<evidence type="ECO:0000256" key="6">
    <source>
        <dbReference type="ARBA" id="ARBA00022989"/>
    </source>
</evidence>
<feature type="domain" description="Leucine-rich repeat-containing N-terminal plant-type" evidence="10">
    <location>
        <begin position="104"/>
        <end position="138"/>
    </location>
</feature>
<dbReference type="InterPro" id="IPR013210">
    <property type="entry name" value="LRR_N_plant-typ"/>
</dbReference>
<protein>
    <recommendedName>
        <fullName evidence="10">Leucine-rich repeat-containing N-terminal plant-type domain-containing protein</fullName>
    </recommendedName>
</protein>
<organism evidence="11 13">
    <name type="scientific">Prunus armeniaca</name>
    <name type="common">Apricot</name>
    <name type="synonym">Armeniaca vulgaris</name>
    <dbReference type="NCBI Taxonomy" id="36596"/>
    <lineage>
        <taxon>Eukaryota</taxon>
        <taxon>Viridiplantae</taxon>
        <taxon>Streptophyta</taxon>
        <taxon>Embryophyta</taxon>
        <taxon>Tracheophyta</taxon>
        <taxon>Spermatophyta</taxon>
        <taxon>Magnoliopsida</taxon>
        <taxon>eudicotyledons</taxon>
        <taxon>Gunneridae</taxon>
        <taxon>Pentapetalae</taxon>
        <taxon>rosids</taxon>
        <taxon>fabids</taxon>
        <taxon>Rosales</taxon>
        <taxon>Rosaceae</taxon>
        <taxon>Amygdaloideae</taxon>
        <taxon>Amygdaleae</taxon>
        <taxon>Prunus</taxon>
    </lineage>
</organism>
<evidence type="ECO:0000313" key="13">
    <source>
        <dbReference type="Proteomes" id="UP000507222"/>
    </source>
</evidence>
<evidence type="ECO:0000259" key="10">
    <source>
        <dbReference type="Pfam" id="PF08263"/>
    </source>
</evidence>
<dbReference type="InterPro" id="IPR032675">
    <property type="entry name" value="LRR_dom_sf"/>
</dbReference>
<accession>A0A6J5UK31</accession>
<keyword evidence="2" id="KW-0433">Leucine-rich repeat</keyword>